<evidence type="ECO:0000256" key="2">
    <source>
        <dbReference type="ARBA" id="ARBA00023125"/>
    </source>
</evidence>
<name>A0ABN2R2G4_9ACTN</name>
<comment type="caution">
    <text evidence="5">The sequence shown here is derived from an EMBL/GenBank/DDBJ whole genome shotgun (WGS) entry which is preliminary data.</text>
</comment>
<dbReference type="Pfam" id="PF07729">
    <property type="entry name" value="FCD"/>
    <property type="match status" value="1"/>
</dbReference>
<dbReference type="Proteomes" id="UP001500571">
    <property type="component" value="Unassembled WGS sequence"/>
</dbReference>
<dbReference type="SUPFAM" id="SSF46785">
    <property type="entry name" value="Winged helix' DNA-binding domain"/>
    <property type="match status" value="1"/>
</dbReference>
<gene>
    <name evidence="5" type="ORF">GCM10009798_22830</name>
</gene>
<organism evidence="5 6">
    <name type="scientific">Nocardioides panacihumi</name>
    <dbReference type="NCBI Taxonomy" id="400774"/>
    <lineage>
        <taxon>Bacteria</taxon>
        <taxon>Bacillati</taxon>
        <taxon>Actinomycetota</taxon>
        <taxon>Actinomycetes</taxon>
        <taxon>Propionibacteriales</taxon>
        <taxon>Nocardioidaceae</taxon>
        <taxon>Nocardioides</taxon>
    </lineage>
</organism>
<keyword evidence="2" id="KW-0238">DNA-binding</keyword>
<evidence type="ECO:0000256" key="1">
    <source>
        <dbReference type="ARBA" id="ARBA00023015"/>
    </source>
</evidence>
<dbReference type="Pfam" id="PF00392">
    <property type="entry name" value="GntR"/>
    <property type="match status" value="1"/>
</dbReference>
<dbReference type="InterPro" id="IPR008920">
    <property type="entry name" value="TF_FadR/GntR_C"/>
</dbReference>
<dbReference type="PRINTS" id="PR00035">
    <property type="entry name" value="HTHGNTR"/>
</dbReference>
<evidence type="ECO:0000313" key="5">
    <source>
        <dbReference type="EMBL" id="GAA1962510.1"/>
    </source>
</evidence>
<protein>
    <submittedName>
        <fullName evidence="5">FCD domain-containing protein</fullName>
    </submittedName>
</protein>
<dbReference type="InterPro" id="IPR036390">
    <property type="entry name" value="WH_DNA-bd_sf"/>
</dbReference>
<dbReference type="InterPro" id="IPR000524">
    <property type="entry name" value="Tscrpt_reg_HTH_GntR"/>
</dbReference>
<evidence type="ECO:0000256" key="3">
    <source>
        <dbReference type="ARBA" id="ARBA00023163"/>
    </source>
</evidence>
<evidence type="ECO:0000313" key="6">
    <source>
        <dbReference type="Proteomes" id="UP001500571"/>
    </source>
</evidence>
<keyword evidence="3" id="KW-0804">Transcription</keyword>
<reference evidence="5 6" key="1">
    <citation type="journal article" date="2019" name="Int. J. Syst. Evol. Microbiol.">
        <title>The Global Catalogue of Microorganisms (GCM) 10K type strain sequencing project: providing services to taxonomists for standard genome sequencing and annotation.</title>
        <authorList>
            <consortium name="The Broad Institute Genomics Platform"/>
            <consortium name="The Broad Institute Genome Sequencing Center for Infectious Disease"/>
            <person name="Wu L."/>
            <person name="Ma J."/>
        </authorList>
    </citation>
    <scope>NUCLEOTIDE SEQUENCE [LARGE SCALE GENOMIC DNA]</scope>
    <source>
        <strain evidence="5 6">JCM 15309</strain>
    </source>
</reference>
<dbReference type="CDD" id="cd07377">
    <property type="entry name" value="WHTH_GntR"/>
    <property type="match status" value="1"/>
</dbReference>
<dbReference type="Gene3D" id="1.20.120.530">
    <property type="entry name" value="GntR ligand-binding domain-like"/>
    <property type="match status" value="1"/>
</dbReference>
<keyword evidence="6" id="KW-1185">Reference proteome</keyword>
<dbReference type="PROSITE" id="PS50949">
    <property type="entry name" value="HTH_GNTR"/>
    <property type="match status" value="1"/>
</dbReference>
<dbReference type="SUPFAM" id="SSF48008">
    <property type="entry name" value="GntR ligand-binding domain-like"/>
    <property type="match status" value="1"/>
</dbReference>
<feature type="domain" description="HTH gntR-type" evidence="4">
    <location>
        <begin position="26"/>
        <end position="96"/>
    </location>
</feature>
<dbReference type="PANTHER" id="PTHR43537:SF24">
    <property type="entry name" value="GLUCONATE OPERON TRANSCRIPTIONAL REPRESSOR"/>
    <property type="match status" value="1"/>
</dbReference>
<dbReference type="SMART" id="SM00345">
    <property type="entry name" value="HTH_GNTR"/>
    <property type="match status" value="1"/>
</dbReference>
<dbReference type="SMART" id="SM00895">
    <property type="entry name" value="FCD"/>
    <property type="match status" value="1"/>
</dbReference>
<dbReference type="EMBL" id="BAAAPB010000002">
    <property type="protein sequence ID" value="GAA1962510.1"/>
    <property type="molecule type" value="Genomic_DNA"/>
</dbReference>
<dbReference type="PANTHER" id="PTHR43537">
    <property type="entry name" value="TRANSCRIPTIONAL REGULATOR, GNTR FAMILY"/>
    <property type="match status" value="1"/>
</dbReference>
<dbReference type="RefSeq" id="WP_344044960.1">
    <property type="nucleotide sequence ID" value="NZ_BAAAPB010000002.1"/>
</dbReference>
<keyword evidence="1" id="KW-0805">Transcription regulation</keyword>
<dbReference type="InterPro" id="IPR011711">
    <property type="entry name" value="GntR_C"/>
</dbReference>
<dbReference type="InterPro" id="IPR036388">
    <property type="entry name" value="WH-like_DNA-bd_sf"/>
</dbReference>
<sequence length="251" mass="26910">MAESPAGGRPETGPVRAAIFAPIGDEGRALLVERRLAEAIWAGMLVDGERLPSEAELAQLFGVALVTAREALVALREQGLVTTVRGRKGGSFVTAPSGDALTHTRLAGMSRLELRDRGSHYTVVLTGCAELAAARVDPAEVDYVRGIVPRDHSTGCDVGAWRRAETEFYLAVAALTQSARLTREVIRLEADFGALLRLPLQDPDHRRTTADRLSALADALADGDSETARRVTRAQVTDTLELLADLHAAVR</sequence>
<evidence type="ECO:0000259" key="4">
    <source>
        <dbReference type="PROSITE" id="PS50949"/>
    </source>
</evidence>
<proteinExistence type="predicted"/>
<dbReference type="Gene3D" id="1.10.10.10">
    <property type="entry name" value="Winged helix-like DNA-binding domain superfamily/Winged helix DNA-binding domain"/>
    <property type="match status" value="1"/>
</dbReference>
<accession>A0ABN2R2G4</accession>